<accession>A0A2P5BWL0</accession>
<reference evidence="2" key="1">
    <citation type="submission" date="2016-06" db="EMBL/GenBank/DDBJ databases">
        <title>Parallel loss of symbiosis genes in relatives of nitrogen-fixing non-legume Parasponia.</title>
        <authorList>
            <person name="Van Velzen R."/>
            <person name="Holmer R."/>
            <person name="Bu F."/>
            <person name="Rutten L."/>
            <person name="Van Zeijl A."/>
            <person name="Liu W."/>
            <person name="Santuari L."/>
            <person name="Cao Q."/>
            <person name="Sharma T."/>
            <person name="Shen D."/>
            <person name="Roswanjaya Y."/>
            <person name="Wardhani T."/>
            <person name="Kalhor M.S."/>
            <person name="Jansen J."/>
            <person name="Van den Hoogen J."/>
            <person name="Gungor B."/>
            <person name="Hartog M."/>
            <person name="Hontelez J."/>
            <person name="Verver J."/>
            <person name="Yang W.-C."/>
            <person name="Schijlen E."/>
            <person name="Repin R."/>
            <person name="Schilthuizen M."/>
            <person name="Schranz E."/>
            <person name="Heidstra R."/>
            <person name="Miyata K."/>
            <person name="Fedorova E."/>
            <person name="Kohlen W."/>
            <person name="Bisseling T."/>
            <person name="Smit S."/>
            <person name="Geurts R."/>
        </authorList>
    </citation>
    <scope>NUCLEOTIDE SEQUENCE [LARGE SCALE GENOMIC DNA]</scope>
    <source>
        <strain evidence="2">cv. WU1-14</strain>
    </source>
</reference>
<dbReference type="OrthoDB" id="1643745at2759"/>
<keyword evidence="2" id="KW-1185">Reference proteome</keyword>
<evidence type="ECO:0000313" key="1">
    <source>
        <dbReference type="EMBL" id="PON53173.1"/>
    </source>
</evidence>
<dbReference type="Proteomes" id="UP000237105">
    <property type="component" value="Unassembled WGS sequence"/>
</dbReference>
<dbReference type="EMBL" id="JXTB01000210">
    <property type="protein sequence ID" value="PON53173.1"/>
    <property type="molecule type" value="Genomic_DNA"/>
</dbReference>
<name>A0A2P5BWL0_PARAD</name>
<gene>
    <name evidence="1" type="ORF">PanWU01x14_204040</name>
</gene>
<evidence type="ECO:0000313" key="2">
    <source>
        <dbReference type="Proteomes" id="UP000237105"/>
    </source>
</evidence>
<protein>
    <submittedName>
        <fullName evidence="1">Uncharacterized protein</fullName>
    </submittedName>
</protein>
<sequence>MGLSMSTRLENRHTEPIVVQANKNGFLIDEFNVTIRPGASVHVYYSDLGIEYNYSQPYVHAFPEGQENQGQTVLTSAVRSSEVIVFGFENGVVTVKPFKGKFLPRIGLFKCFASPTLVPDDQPRRDVGEEDDG</sequence>
<organism evidence="1 2">
    <name type="scientific">Parasponia andersonii</name>
    <name type="common">Sponia andersonii</name>
    <dbReference type="NCBI Taxonomy" id="3476"/>
    <lineage>
        <taxon>Eukaryota</taxon>
        <taxon>Viridiplantae</taxon>
        <taxon>Streptophyta</taxon>
        <taxon>Embryophyta</taxon>
        <taxon>Tracheophyta</taxon>
        <taxon>Spermatophyta</taxon>
        <taxon>Magnoliopsida</taxon>
        <taxon>eudicotyledons</taxon>
        <taxon>Gunneridae</taxon>
        <taxon>Pentapetalae</taxon>
        <taxon>rosids</taxon>
        <taxon>fabids</taxon>
        <taxon>Rosales</taxon>
        <taxon>Cannabaceae</taxon>
        <taxon>Parasponia</taxon>
    </lineage>
</organism>
<dbReference type="AlphaFoldDB" id="A0A2P5BWL0"/>
<comment type="caution">
    <text evidence="1">The sequence shown here is derived from an EMBL/GenBank/DDBJ whole genome shotgun (WGS) entry which is preliminary data.</text>
</comment>
<proteinExistence type="predicted"/>